<dbReference type="SUPFAM" id="SSF46689">
    <property type="entry name" value="Homeodomain-like"/>
    <property type="match status" value="1"/>
</dbReference>
<reference evidence="7 8" key="1">
    <citation type="journal article" date="2007" name="Proc. Natl. Acad. Sci. U.S.A.">
        <title>Independent sorting-out of thousands of duplicated gene pairs in two yeast species descended from a whole-genome duplication.</title>
        <authorList>
            <person name="Scannell D.R."/>
            <person name="Frank A.C."/>
            <person name="Conant G.C."/>
            <person name="Byrne K.P."/>
            <person name="Woolfit M."/>
            <person name="Wolfe K.H."/>
        </authorList>
    </citation>
    <scope>NUCLEOTIDE SEQUENCE [LARGE SCALE GENOMIC DNA]</scope>
    <source>
        <strain evidence="8">ATCC 22028 / DSM 70294 / BCRC 21397 / CBS 2163 / NBRC 10782 / NRRL Y-8283 / UCD 57-17</strain>
    </source>
</reference>
<dbReference type="Pfam" id="PF00046">
    <property type="entry name" value="Homeodomain"/>
    <property type="match status" value="1"/>
</dbReference>
<feature type="domain" description="Homeobox" evidence="6">
    <location>
        <begin position="156"/>
        <end position="216"/>
    </location>
</feature>
<dbReference type="Gene3D" id="1.10.10.60">
    <property type="entry name" value="Homeodomain-like"/>
    <property type="match status" value="1"/>
</dbReference>
<dbReference type="SMART" id="SM00389">
    <property type="entry name" value="HOX"/>
    <property type="match status" value="1"/>
</dbReference>
<dbReference type="PANTHER" id="PTHR24324">
    <property type="entry name" value="HOMEOBOX PROTEIN HHEX"/>
    <property type="match status" value="1"/>
</dbReference>
<evidence type="ECO:0000256" key="4">
    <source>
        <dbReference type="PROSITE-ProRule" id="PRU00108"/>
    </source>
</evidence>
<dbReference type="STRING" id="436907.A7TFV1"/>
<dbReference type="eggNOG" id="KOG0490">
    <property type="taxonomic scope" value="Eukaryota"/>
</dbReference>
<evidence type="ECO:0000313" key="8">
    <source>
        <dbReference type="Proteomes" id="UP000000267"/>
    </source>
</evidence>
<dbReference type="PANTHER" id="PTHR24324:SF9">
    <property type="entry name" value="HOMEOBOX DOMAIN-CONTAINING PROTEIN"/>
    <property type="match status" value="1"/>
</dbReference>
<dbReference type="GO" id="GO:0030154">
    <property type="term" value="P:cell differentiation"/>
    <property type="evidence" value="ECO:0007669"/>
    <property type="project" value="TreeGrafter"/>
</dbReference>
<dbReference type="InterPro" id="IPR001356">
    <property type="entry name" value="HD"/>
</dbReference>
<dbReference type="EMBL" id="DS480384">
    <property type="protein sequence ID" value="EDO18909.1"/>
    <property type="molecule type" value="Genomic_DNA"/>
</dbReference>
<dbReference type="InterPro" id="IPR051000">
    <property type="entry name" value="Homeobox_DNA-bind_prot"/>
</dbReference>
<dbReference type="KEGG" id="vpo:Kpol_1023p80"/>
<accession>A7TFV1</accession>
<dbReference type="AlphaFoldDB" id="A7TFV1"/>
<dbReference type="InterPro" id="IPR009057">
    <property type="entry name" value="Homeodomain-like_sf"/>
</dbReference>
<comment type="subcellular location">
    <subcellularLocation>
        <location evidence="4 5">Nucleus</location>
    </subcellularLocation>
</comment>
<feature type="DNA-binding region" description="Homeobox" evidence="4">
    <location>
        <begin position="158"/>
        <end position="217"/>
    </location>
</feature>
<protein>
    <recommendedName>
        <fullName evidence="6">Homeobox domain-containing protein</fullName>
    </recommendedName>
</protein>
<evidence type="ECO:0000256" key="3">
    <source>
        <dbReference type="ARBA" id="ARBA00023242"/>
    </source>
</evidence>
<dbReference type="RefSeq" id="XP_001646767.1">
    <property type="nucleotide sequence ID" value="XM_001646717.1"/>
</dbReference>
<sequence length="323" mass="35566">MSLLPSLSILLKATELSCINDNTINTLQSNKIQLPPLNRDLFHSPIDPIQRIPSIPPLIVKNKTDVKCHNSNQKTFTSIETLTPAATPVPLKRSHSDVSSEDVSAARNSIAKNIDIIAPSPIRKGEPLPNSKKVFAFVTHSPDSYPKNEPKVDDEQLVRRKRRRTSSQESDILHAHFSVSPILDKETRSKLSKLCSMSEKAVQIWFQNKRQALKRQALAKQEEEAAAAAAAAAITLPDSSSLTQSSLQNNNQPVKGPQALTFHINGGKGTLKAIKTSPNNRVNRLINNYRNGLGKEQNGAPFKNHNGKTLKLAFDSTSKISLR</sequence>
<dbReference type="PROSITE" id="PS50071">
    <property type="entry name" value="HOMEOBOX_2"/>
    <property type="match status" value="1"/>
</dbReference>
<dbReference type="OrthoDB" id="6159439at2759"/>
<organism evidence="8">
    <name type="scientific">Vanderwaltozyma polyspora (strain ATCC 22028 / DSM 70294 / BCRC 21397 / CBS 2163 / NBRC 10782 / NRRL Y-8283 / UCD 57-17)</name>
    <name type="common">Kluyveromyces polysporus</name>
    <dbReference type="NCBI Taxonomy" id="436907"/>
    <lineage>
        <taxon>Eukaryota</taxon>
        <taxon>Fungi</taxon>
        <taxon>Dikarya</taxon>
        <taxon>Ascomycota</taxon>
        <taxon>Saccharomycotina</taxon>
        <taxon>Saccharomycetes</taxon>
        <taxon>Saccharomycetales</taxon>
        <taxon>Saccharomycetaceae</taxon>
        <taxon>Vanderwaltozyma</taxon>
    </lineage>
</organism>
<keyword evidence="1 4" id="KW-0238">DNA-binding</keyword>
<dbReference type="GO" id="GO:0000981">
    <property type="term" value="F:DNA-binding transcription factor activity, RNA polymerase II-specific"/>
    <property type="evidence" value="ECO:0007669"/>
    <property type="project" value="InterPro"/>
</dbReference>
<name>A7TFV1_VANPO</name>
<evidence type="ECO:0000256" key="5">
    <source>
        <dbReference type="RuleBase" id="RU000682"/>
    </source>
</evidence>
<evidence type="ECO:0000256" key="2">
    <source>
        <dbReference type="ARBA" id="ARBA00023155"/>
    </source>
</evidence>
<keyword evidence="3 4" id="KW-0539">Nucleus</keyword>
<evidence type="ECO:0000313" key="7">
    <source>
        <dbReference type="EMBL" id="EDO18909.1"/>
    </source>
</evidence>
<dbReference type="GO" id="GO:0005634">
    <property type="term" value="C:nucleus"/>
    <property type="evidence" value="ECO:0007669"/>
    <property type="project" value="UniProtKB-SubCell"/>
</dbReference>
<dbReference type="GO" id="GO:0000978">
    <property type="term" value="F:RNA polymerase II cis-regulatory region sequence-specific DNA binding"/>
    <property type="evidence" value="ECO:0007669"/>
    <property type="project" value="TreeGrafter"/>
</dbReference>
<dbReference type="InterPro" id="IPR017970">
    <property type="entry name" value="Homeobox_CS"/>
</dbReference>
<gene>
    <name evidence="7" type="ORF">Kpol_1023p80</name>
</gene>
<keyword evidence="2 4" id="KW-0371">Homeobox</keyword>
<dbReference type="GeneID" id="5547227"/>
<dbReference type="InParanoid" id="A7TFV1"/>
<dbReference type="CDD" id="cd00086">
    <property type="entry name" value="homeodomain"/>
    <property type="match status" value="1"/>
</dbReference>
<proteinExistence type="predicted"/>
<evidence type="ECO:0000256" key="1">
    <source>
        <dbReference type="ARBA" id="ARBA00023125"/>
    </source>
</evidence>
<evidence type="ECO:0000259" key="6">
    <source>
        <dbReference type="PROSITE" id="PS50071"/>
    </source>
</evidence>
<dbReference type="Proteomes" id="UP000000267">
    <property type="component" value="Unassembled WGS sequence"/>
</dbReference>
<keyword evidence="8" id="KW-1185">Reference proteome</keyword>
<dbReference type="PROSITE" id="PS00027">
    <property type="entry name" value="HOMEOBOX_1"/>
    <property type="match status" value="1"/>
</dbReference>
<dbReference type="OMA" id="MELANKC"/>
<dbReference type="PhylomeDB" id="A7TFV1"/>
<dbReference type="HOGENOM" id="CLU_043444_0_0_1"/>